<evidence type="ECO:0000259" key="4">
    <source>
        <dbReference type="SMART" id="SM00331"/>
    </source>
</evidence>
<dbReference type="CDD" id="cd00130">
    <property type="entry name" value="PAS"/>
    <property type="match status" value="1"/>
</dbReference>
<evidence type="ECO:0000313" key="5">
    <source>
        <dbReference type="EMBL" id="MST34741.1"/>
    </source>
</evidence>
<name>A0ABW9QYM4_9ACTN</name>
<dbReference type="SMART" id="SM00331">
    <property type="entry name" value="PP2C_SIG"/>
    <property type="match status" value="1"/>
</dbReference>
<evidence type="ECO:0000259" key="3">
    <source>
        <dbReference type="SMART" id="SM00091"/>
    </source>
</evidence>
<reference evidence="5 6" key="1">
    <citation type="submission" date="2019-11" db="EMBL/GenBank/DDBJ databases">
        <title>Acidiferrimicrobium australis gen. nov., sp. nov., an acidophilic and obligately heterotrophic, member of the Actinobacteria that catalyses dissimilatory oxido- reduction of iron isolated from metal-rich acidic water in Chile.</title>
        <authorList>
            <person name="Gonzalez D."/>
            <person name="Huber K."/>
            <person name="Hedrich S."/>
            <person name="Rojas-Villalobos C."/>
            <person name="Quatrini R."/>
            <person name="Dinamarca M.A."/>
            <person name="Schwarz A."/>
            <person name="Canales C."/>
            <person name="Nancucheo I."/>
        </authorList>
    </citation>
    <scope>NUCLEOTIDE SEQUENCE [LARGE SCALE GENOMIC DNA]</scope>
    <source>
        <strain evidence="5 6">USS-CCA1</strain>
    </source>
</reference>
<feature type="domain" description="PPM-type phosphatase" evidence="4">
    <location>
        <begin position="206"/>
        <end position="424"/>
    </location>
</feature>
<dbReference type="InterPro" id="IPR000014">
    <property type="entry name" value="PAS"/>
</dbReference>
<keyword evidence="1" id="KW-0378">Hydrolase</keyword>
<dbReference type="InterPro" id="IPR036457">
    <property type="entry name" value="PPM-type-like_dom_sf"/>
</dbReference>
<feature type="domain" description="PAS" evidence="3">
    <location>
        <begin position="19"/>
        <end position="86"/>
    </location>
</feature>
<dbReference type="PANTHER" id="PTHR43156:SF2">
    <property type="entry name" value="STAGE II SPORULATION PROTEIN E"/>
    <property type="match status" value="1"/>
</dbReference>
<protein>
    <submittedName>
        <fullName evidence="5">SpoIIE family protein phosphatase</fullName>
    </submittedName>
</protein>
<dbReference type="Pfam" id="PF07228">
    <property type="entry name" value="SpoIIE"/>
    <property type="match status" value="1"/>
</dbReference>
<comment type="caution">
    <text evidence="5">The sequence shown here is derived from an EMBL/GenBank/DDBJ whole genome shotgun (WGS) entry which is preliminary data.</text>
</comment>
<dbReference type="InterPro" id="IPR013656">
    <property type="entry name" value="PAS_4"/>
</dbReference>
<evidence type="ECO:0000313" key="6">
    <source>
        <dbReference type="Proteomes" id="UP000437736"/>
    </source>
</evidence>
<dbReference type="InterPro" id="IPR035965">
    <property type="entry name" value="PAS-like_dom_sf"/>
</dbReference>
<dbReference type="Proteomes" id="UP000437736">
    <property type="component" value="Unassembled WGS sequence"/>
</dbReference>
<feature type="region of interest" description="Disordered" evidence="2">
    <location>
        <begin position="429"/>
        <end position="473"/>
    </location>
</feature>
<accession>A0ABW9QYM4</accession>
<dbReference type="PANTHER" id="PTHR43156">
    <property type="entry name" value="STAGE II SPORULATION PROTEIN E-RELATED"/>
    <property type="match status" value="1"/>
</dbReference>
<dbReference type="InterPro" id="IPR052016">
    <property type="entry name" value="Bact_Sigma-Reg"/>
</dbReference>
<evidence type="ECO:0000256" key="1">
    <source>
        <dbReference type="ARBA" id="ARBA00022801"/>
    </source>
</evidence>
<dbReference type="Gene3D" id="3.30.450.20">
    <property type="entry name" value="PAS domain"/>
    <property type="match status" value="1"/>
</dbReference>
<dbReference type="SUPFAM" id="SSF55785">
    <property type="entry name" value="PYP-like sensor domain (PAS domain)"/>
    <property type="match status" value="1"/>
</dbReference>
<gene>
    <name evidence="5" type="ORF">GHK86_18685</name>
</gene>
<evidence type="ECO:0000256" key="2">
    <source>
        <dbReference type="SAM" id="MobiDB-lite"/>
    </source>
</evidence>
<organism evidence="5 6">
    <name type="scientific">Acidiferrimicrobium australe</name>
    <dbReference type="NCBI Taxonomy" id="2664430"/>
    <lineage>
        <taxon>Bacteria</taxon>
        <taxon>Bacillati</taxon>
        <taxon>Actinomycetota</taxon>
        <taxon>Acidimicrobiia</taxon>
        <taxon>Acidimicrobiales</taxon>
        <taxon>Acidimicrobiaceae</taxon>
        <taxon>Acidiferrimicrobium</taxon>
    </lineage>
</organism>
<sequence length="473" mass="50556">MGSNRQDRYPRTGRARDAVDYAAVFLAVVTPLAVITPDLTVADANEAYLATVERTQEEVIGTPLFELLPPDGTDKRAVEGPEALRSSLLEVLRTGKPDVMDVLRYPVRDQRTGKFRDRFFAPVNVPILDGSGHVALVLHHAEEVTSYVGGDFDRARGLAGGSVPPGYAHTRDLVRRNRRLALQASHDRVVSRVLQDAMLTALPEPDDLALVARYIANTEADQVGGDWYDAAVLPSGSTMVAIGDVVGHDIRAAAGMGQLRGLLRALAWDREESPASILTRVDRAMPGLRIDTLATAILGSIESLGTSGSRQLRWSNAGHPPPLLVAGDGTVEILETDNDLPLGAGLGTPRSDHIHRLAPGSTLFFYTDGLVERRNRSREVGVARLSGALRRCHHLPLDEILDEVIAAVAGNAPEDDIAVLAICVAPTDRCSESEPHPRGGPAGAGTRGTRRARPCSVDSCVSAEGDPIPRGSA</sequence>
<dbReference type="InterPro" id="IPR001932">
    <property type="entry name" value="PPM-type_phosphatase-like_dom"/>
</dbReference>
<dbReference type="EMBL" id="WJHE01001188">
    <property type="protein sequence ID" value="MST34741.1"/>
    <property type="molecule type" value="Genomic_DNA"/>
</dbReference>
<dbReference type="SMART" id="SM00091">
    <property type="entry name" value="PAS"/>
    <property type="match status" value="1"/>
</dbReference>
<keyword evidence="6" id="KW-1185">Reference proteome</keyword>
<dbReference type="SUPFAM" id="SSF81606">
    <property type="entry name" value="PP2C-like"/>
    <property type="match status" value="1"/>
</dbReference>
<dbReference type="Gene3D" id="3.60.40.10">
    <property type="entry name" value="PPM-type phosphatase domain"/>
    <property type="match status" value="1"/>
</dbReference>
<proteinExistence type="predicted"/>
<dbReference type="Pfam" id="PF08448">
    <property type="entry name" value="PAS_4"/>
    <property type="match status" value="1"/>
</dbReference>